<accession>A0A1R3JV10</accession>
<keyword evidence="2" id="KW-1185">Reference proteome</keyword>
<dbReference type="Gramene" id="OMO98722">
    <property type="protein sequence ID" value="OMO98722"/>
    <property type="gene ID" value="CCACVL1_04087"/>
</dbReference>
<dbReference type="Proteomes" id="UP000188268">
    <property type="component" value="Unassembled WGS sequence"/>
</dbReference>
<sequence length="65" mass="7294">MLKNLSRCGLFRENIKTFLKKCKSVKVGRSAVKIWKSVVTTYRVPLYTVVDQHGISCGAYKSAGQ</sequence>
<reference evidence="1 2" key="1">
    <citation type="submission" date="2013-09" db="EMBL/GenBank/DDBJ databases">
        <title>Corchorus capsularis genome sequencing.</title>
        <authorList>
            <person name="Alam M."/>
            <person name="Haque M.S."/>
            <person name="Islam M.S."/>
            <person name="Emdad E.M."/>
            <person name="Islam M.M."/>
            <person name="Ahmed B."/>
            <person name="Halim A."/>
            <person name="Hossen Q.M.M."/>
            <person name="Hossain M.Z."/>
            <person name="Ahmed R."/>
            <person name="Khan M.M."/>
            <person name="Islam R."/>
            <person name="Rashid M.M."/>
            <person name="Khan S.A."/>
            <person name="Rahman M.S."/>
            <person name="Alam M."/>
        </authorList>
    </citation>
    <scope>NUCLEOTIDE SEQUENCE [LARGE SCALE GENOMIC DNA]</scope>
    <source>
        <strain evidence="2">cv. CVL-1</strain>
        <tissue evidence="1">Whole seedling</tissue>
    </source>
</reference>
<dbReference type="AlphaFoldDB" id="A0A1R3JV10"/>
<protein>
    <submittedName>
        <fullName evidence="1">Uncharacterized protein</fullName>
    </submittedName>
</protein>
<organism evidence="1 2">
    <name type="scientific">Corchorus capsularis</name>
    <name type="common">Jute</name>
    <dbReference type="NCBI Taxonomy" id="210143"/>
    <lineage>
        <taxon>Eukaryota</taxon>
        <taxon>Viridiplantae</taxon>
        <taxon>Streptophyta</taxon>
        <taxon>Embryophyta</taxon>
        <taxon>Tracheophyta</taxon>
        <taxon>Spermatophyta</taxon>
        <taxon>Magnoliopsida</taxon>
        <taxon>eudicotyledons</taxon>
        <taxon>Gunneridae</taxon>
        <taxon>Pentapetalae</taxon>
        <taxon>rosids</taxon>
        <taxon>malvids</taxon>
        <taxon>Malvales</taxon>
        <taxon>Malvaceae</taxon>
        <taxon>Grewioideae</taxon>
        <taxon>Apeibeae</taxon>
        <taxon>Corchorus</taxon>
    </lineage>
</organism>
<proteinExistence type="predicted"/>
<dbReference type="EMBL" id="AWWV01007024">
    <property type="protein sequence ID" value="OMO98722.1"/>
    <property type="molecule type" value="Genomic_DNA"/>
</dbReference>
<comment type="caution">
    <text evidence="1">The sequence shown here is derived from an EMBL/GenBank/DDBJ whole genome shotgun (WGS) entry which is preliminary data.</text>
</comment>
<gene>
    <name evidence="1" type="ORF">CCACVL1_04087</name>
</gene>
<evidence type="ECO:0000313" key="2">
    <source>
        <dbReference type="Proteomes" id="UP000188268"/>
    </source>
</evidence>
<evidence type="ECO:0000313" key="1">
    <source>
        <dbReference type="EMBL" id="OMO98722.1"/>
    </source>
</evidence>
<name>A0A1R3JV10_COCAP</name>